<protein>
    <submittedName>
        <fullName evidence="3">DUF4382 domain-containing protein</fullName>
    </submittedName>
</protein>
<sequence length="321" mass="34401">MLFITPVMVKTLKWILLPVLSALMLAGCGGGSSDGTGSLSVSLTDAPIDSAQEVWVQFAGVAIRQDVDDESSWIAIEFPEPKNINLLDLQGTQRVSLLSGQELSAGTYTEFRLDVNAVEDSVFDSYIVLDDGSEVELDIPSGSQTGLKVKGEIIVPDTGEAAFTVDFDVRKSIVVQGNGEYKLKPVLRIEQDDSIGHISGTVGATLMSSCTAPVDTVDYSYSASPVIYVFNESYAQASDIPTDMEEFTSSLIRFDEGEAVYKFEVGYLPAGEYSVAFNCVLSETDVVTEETSDTNNYGAVGAVVVEPEGVVTEVHLDEPLG</sequence>
<accession>A0ABS3Q1R1</accession>
<dbReference type="EMBL" id="JAGETV010000002">
    <property type="protein sequence ID" value="MBO1926254.1"/>
    <property type="molecule type" value="Genomic_DNA"/>
</dbReference>
<evidence type="ECO:0000313" key="4">
    <source>
        <dbReference type="Proteomes" id="UP000664835"/>
    </source>
</evidence>
<evidence type="ECO:0000259" key="2">
    <source>
        <dbReference type="Pfam" id="PF14321"/>
    </source>
</evidence>
<dbReference type="Proteomes" id="UP000664835">
    <property type="component" value="Unassembled WGS sequence"/>
</dbReference>
<evidence type="ECO:0000256" key="1">
    <source>
        <dbReference type="SAM" id="SignalP"/>
    </source>
</evidence>
<dbReference type="RefSeq" id="WP_208146849.1">
    <property type="nucleotide sequence ID" value="NZ_JAGETV010000002.1"/>
</dbReference>
<name>A0ABS3Q1R1_9GAMM</name>
<dbReference type="Pfam" id="PF14321">
    <property type="entry name" value="DUF4382"/>
    <property type="match status" value="1"/>
</dbReference>
<keyword evidence="1" id="KW-0732">Signal</keyword>
<evidence type="ECO:0000313" key="3">
    <source>
        <dbReference type="EMBL" id="MBO1926254.1"/>
    </source>
</evidence>
<feature type="domain" description="DUF4382" evidence="2">
    <location>
        <begin position="36"/>
        <end position="185"/>
    </location>
</feature>
<proteinExistence type="predicted"/>
<keyword evidence="4" id="KW-1185">Reference proteome</keyword>
<comment type="caution">
    <text evidence="3">The sequence shown here is derived from an EMBL/GenBank/DDBJ whole genome shotgun (WGS) entry which is preliminary data.</text>
</comment>
<feature type="signal peptide" evidence="1">
    <location>
        <begin position="1"/>
        <end position="26"/>
    </location>
</feature>
<gene>
    <name evidence="3" type="ORF">J3998_01585</name>
</gene>
<dbReference type="InterPro" id="IPR025491">
    <property type="entry name" value="DUF4382"/>
</dbReference>
<feature type="chain" id="PRO_5046741082" evidence="1">
    <location>
        <begin position="27"/>
        <end position="321"/>
    </location>
</feature>
<organism evidence="3 4">
    <name type="scientific">Thiomicrorhabdus marina</name>
    <dbReference type="NCBI Taxonomy" id="2818442"/>
    <lineage>
        <taxon>Bacteria</taxon>
        <taxon>Pseudomonadati</taxon>
        <taxon>Pseudomonadota</taxon>
        <taxon>Gammaproteobacteria</taxon>
        <taxon>Thiotrichales</taxon>
        <taxon>Piscirickettsiaceae</taxon>
        <taxon>Thiomicrorhabdus</taxon>
    </lineage>
</organism>
<reference evidence="3 4" key="1">
    <citation type="submission" date="2021-03" db="EMBL/GenBank/DDBJ databases">
        <title>Thiomicrorhabdus sp.nov.,novel sulfur-oxidizing bacteria isolated from coastal sediment.</title>
        <authorList>
            <person name="Liu X."/>
        </authorList>
    </citation>
    <scope>NUCLEOTIDE SEQUENCE [LARGE SCALE GENOMIC DNA]</scope>
    <source>
        <strain evidence="3 4">6S2-11</strain>
    </source>
</reference>